<dbReference type="AlphaFoldDB" id="A0AAD5X746"/>
<name>A0AAD5X746_9FUNG</name>
<keyword evidence="11 13" id="KW-0496">Mitochondrion</keyword>
<evidence type="ECO:0000256" key="9">
    <source>
        <dbReference type="ARBA" id="ARBA00022989"/>
    </source>
</evidence>
<comment type="subunit">
    <text evidence="13">Component of the TIM23 complex.</text>
</comment>
<accession>A0AAD5X746</accession>
<dbReference type="Pfam" id="PF03031">
    <property type="entry name" value="NIF"/>
    <property type="match status" value="1"/>
</dbReference>
<evidence type="ECO:0000256" key="5">
    <source>
        <dbReference type="ARBA" id="ARBA00022692"/>
    </source>
</evidence>
<evidence type="ECO:0000256" key="3">
    <source>
        <dbReference type="ARBA" id="ARBA00020799"/>
    </source>
</evidence>
<keyword evidence="7 13" id="KW-0653">Protein transport</keyword>
<dbReference type="InterPro" id="IPR036412">
    <property type="entry name" value="HAD-like_sf"/>
</dbReference>
<comment type="function">
    <text evidence="13">Essential component of the TIM23 complex, a complex that mediates the translocation of transit peptide-containing proteins across the mitochondrial inner membrane.</text>
</comment>
<dbReference type="InterPro" id="IPR023214">
    <property type="entry name" value="HAD_sf"/>
</dbReference>
<evidence type="ECO:0000313" key="17">
    <source>
        <dbReference type="EMBL" id="KAJ3055015.1"/>
    </source>
</evidence>
<feature type="region of interest" description="Disordered" evidence="15">
    <location>
        <begin position="58"/>
        <end position="98"/>
    </location>
</feature>
<dbReference type="InterPro" id="IPR050365">
    <property type="entry name" value="TIM50"/>
</dbReference>
<evidence type="ECO:0000256" key="6">
    <source>
        <dbReference type="ARBA" id="ARBA00022792"/>
    </source>
</evidence>
<keyword evidence="14" id="KW-0175">Coiled coil</keyword>
<evidence type="ECO:0000256" key="15">
    <source>
        <dbReference type="SAM" id="MobiDB-lite"/>
    </source>
</evidence>
<evidence type="ECO:0000256" key="8">
    <source>
        <dbReference type="ARBA" id="ARBA00022946"/>
    </source>
</evidence>
<dbReference type="PROSITE" id="PS50969">
    <property type="entry name" value="FCP1"/>
    <property type="match status" value="1"/>
</dbReference>
<protein>
    <recommendedName>
        <fullName evidence="3 13">Mitochondrial import inner membrane translocase subunit TIM50</fullName>
    </recommendedName>
</protein>
<evidence type="ECO:0000256" key="1">
    <source>
        <dbReference type="ARBA" id="ARBA00004434"/>
    </source>
</evidence>
<dbReference type="GO" id="GO:0005744">
    <property type="term" value="C:TIM23 mitochondrial import inner membrane translocase complex"/>
    <property type="evidence" value="ECO:0007669"/>
    <property type="project" value="UniProtKB-UniRule"/>
</dbReference>
<keyword evidence="12" id="KW-0472">Membrane</keyword>
<feature type="domain" description="FCP1 homology" evidence="16">
    <location>
        <begin position="236"/>
        <end position="380"/>
    </location>
</feature>
<evidence type="ECO:0000256" key="13">
    <source>
        <dbReference type="RuleBase" id="RU365079"/>
    </source>
</evidence>
<keyword evidence="18" id="KW-1185">Reference proteome</keyword>
<comment type="subcellular location">
    <subcellularLocation>
        <location evidence="1 13">Mitochondrion inner membrane</location>
        <topology evidence="1 13">Single-pass membrane protein</topology>
    </subcellularLocation>
</comment>
<dbReference type="SMART" id="SM00577">
    <property type="entry name" value="CPDc"/>
    <property type="match status" value="1"/>
</dbReference>
<evidence type="ECO:0000256" key="7">
    <source>
        <dbReference type="ARBA" id="ARBA00022927"/>
    </source>
</evidence>
<keyword evidence="9" id="KW-1133">Transmembrane helix</keyword>
<evidence type="ECO:0000256" key="14">
    <source>
        <dbReference type="SAM" id="Coils"/>
    </source>
</evidence>
<evidence type="ECO:0000256" key="10">
    <source>
        <dbReference type="ARBA" id="ARBA00023010"/>
    </source>
</evidence>
<dbReference type="InterPro" id="IPR004274">
    <property type="entry name" value="FCP1_dom"/>
</dbReference>
<evidence type="ECO:0000259" key="16">
    <source>
        <dbReference type="PROSITE" id="PS50969"/>
    </source>
</evidence>
<dbReference type="EMBL" id="JADGJD010000100">
    <property type="protein sequence ID" value="KAJ3055015.1"/>
    <property type="molecule type" value="Genomic_DNA"/>
</dbReference>
<keyword evidence="10 13" id="KW-0811">Translocation</keyword>
<dbReference type="CDD" id="cd07521">
    <property type="entry name" value="HAD_FCP1-like"/>
    <property type="match status" value="1"/>
</dbReference>
<evidence type="ECO:0000256" key="4">
    <source>
        <dbReference type="ARBA" id="ARBA00022448"/>
    </source>
</evidence>
<dbReference type="Gene3D" id="3.40.50.1000">
    <property type="entry name" value="HAD superfamily/HAD-like"/>
    <property type="match status" value="1"/>
</dbReference>
<keyword evidence="8 13" id="KW-0809">Transit peptide</keyword>
<evidence type="ECO:0000313" key="18">
    <source>
        <dbReference type="Proteomes" id="UP001212841"/>
    </source>
</evidence>
<evidence type="ECO:0000256" key="12">
    <source>
        <dbReference type="ARBA" id="ARBA00023136"/>
    </source>
</evidence>
<reference evidence="17" key="1">
    <citation type="submission" date="2020-05" db="EMBL/GenBank/DDBJ databases">
        <title>Phylogenomic resolution of chytrid fungi.</title>
        <authorList>
            <person name="Stajich J.E."/>
            <person name="Amses K."/>
            <person name="Simmons R."/>
            <person name="Seto K."/>
            <person name="Myers J."/>
            <person name="Bonds A."/>
            <person name="Quandt C.A."/>
            <person name="Barry K."/>
            <person name="Liu P."/>
            <person name="Grigoriev I."/>
            <person name="Longcore J.E."/>
            <person name="James T.Y."/>
        </authorList>
    </citation>
    <scope>NUCLEOTIDE SEQUENCE</scope>
    <source>
        <strain evidence="17">JEL0318</strain>
    </source>
</reference>
<dbReference type="PANTHER" id="PTHR12210">
    <property type="entry name" value="DULLARD PROTEIN PHOSPHATASE"/>
    <property type="match status" value="1"/>
</dbReference>
<dbReference type="SUPFAM" id="SSF56784">
    <property type="entry name" value="HAD-like"/>
    <property type="match status" value="1"/>
</dbReference>
<keyword evidence="4 13" id="KW-0813">Transport</keyword>
<dbReference type="GO" id="GO:0015031">
    <property type="term" value="P:protein transport"/>
    <property type="evidence" value="ECO:0007669"/>
    <property type="project" value="UniProtKB-KW"/>
</dbReference>
<gene>
    <name evidence="17" type="primary">TIM50</name>
    <name evidence="17" type="ORF">HK097_000094</name>
</gene>
<dbReference type="Proteomes" id="UP001212841">
    <property type="component" value="Unassembled WGS sequence"/>
</dbReference>
<keyword evidence="5" id="KW-0812">Transmembrane</keyword>
<proteinExistence type="inferred from homology"/>
<evidence type="ECO:0000256" key="2">
    <source>
        <dbReference type="ARBA" id="ARBA00006344"/>
    </source>
</evidence>
<evidence type="ECO:0000256" key="11">
    <source>
        <dbReference type="ARBA" id="ARBA00023128"/>
    </source>
</evidence>
<feature type="region of interest" description="Disordered" evidence="15">
    <location>
        <begin position="129"/>
        <end position="152"/>
    </location>
</feature>
<comment type="similarity">
    <text evidence="2 13">Belongs to the TIM50 family.</text>
</comment>
<comment type="caution">
    <text evidence="17">The sequence shown here is derived from an EMBL/GenBank/DDBJ whole genome shotgun (WGS) entry which is preliminary data.</text>
</comment>
<sequence length="536" mass="59069">MASLKLLSRATGSILSSSIRSHSTTLPVLPALLSSNTKKPSIFGNAITKRAPISSKFYSVGTNSTTPPPSSRQPGSQQSQKDDLRQSGTKEQAEPEEDAAQGMDLFAAAIAQQKREAAAAAQAARRAAGEEVKEEGLPADLDANEAEKEEWKRKQAEEEQKELAKSWRNIGAASAVAFLIGYIALGFPDGSDNGKEEQGNALVAWNSRVGKNFKAMFETWTTPTTSKLLPDPLPAQYQRPITLCIELTDALIHMDWDKASGWRVALRPGVKQFLSNLSRSYEVVVYTTQPGYLADPVMATLDPHFFYAMYRLYRDHTSFIGGDYVKDLSKLNRDLGKTVIVDIKPESFKLQPENGLLLKPWKGQGGDRELARWGVFLEELAIFLLHYGVDDVRPLLETLKKLDPEDSPTAWSKWKDISRAKFAELSGEKEKAASPPSTAGSWIRRLFGGASASVASNGLPPGMPSNIIDQIEWLAREERALAAKEHEDQLKQMAEVQKQQEEYARKIIEEQRAKGLKLVDYMMGAGQPPVPGQPSA</sequence>
<keyword evidence="6" id="KW-0999">Mitochondrion inner membrane</keyword>
<feature type="coiled-coil region" evidence="14">
    <location>
        <begin position="486"/>
        <end position="513"/>
    </location>
</feature>
<organism evidence="17 18">
    <name type="scientific">Rhizophlyctis rosea</name>
    <dbReference type="NCBI Taxonomy" id="64517"/>
    <lineage>
        <taxon>Eukaryota</taxon>
        <taxon>Fungi</taxon>
        <taxon>Fungi incertae sedis</taxon>
        <taxon>Chytridiomycota</taxon>
        <taxon>Chytridiomycota incertae sedis</taxon>
        <taxon>Chytridiomycetes</taxon>
        <taxon>Rhizophlyctidales</taxon>
        <taxon>Rhizophlyctidaceae</taxon>
        <taxon>Rhizophlyctis</taxon>
    </lineage>
</organism>
<dbReference type="FunFam" id="3.40.50.1000:FF:000019">
    <property type="entry name" value="Mitochondrial import inner membrane translocase subunit TIM50"/>
    <property type="match status" value="1"/>
</dbReference>